<comment type="caution">
    <text evidence="9">The sequence shown here is derived from an EMBL/GenBank/DDBJ whole genome shotgun (WGS) entry which is preliminary data.</text>
</comment>
<evidence type="ECO:0000256" key="7">
    <source>
        <dbReference type="PIRSR" id="PIRSR600715-1"/>
    </source>
</evidence>
<comment type="subcellular location">
    <subcellularLocation>
        <location evidence="1">Cell membrane</location>
        <topology evidence="1">Multi-pass membrane protein</topology>
    </subcellularLocation>
</comment>
<dbReference type="OrthoDB" id="9783652at2"/>
<keyword evidence="3 9" id="KW-0808">Transferase</keyword>
<dbReference type="Proteomes" id="UP000252884">
    <property type="component" value="Unassembled WGS sequence"/>
</dbReference>
<feature type="transmembrane region" description="Helical" evidence="8">
    <location>
        <begin position="250"/>
        <end position="268"/>
    </location>
</feature>
<feature type="transmembrane region" description="Helical" evidence="8">
    <location>
        <begin position="139"/>
        <end position="158"/>
    </location>
</feature>
<dbReference type="Pfam" id="PF00953">
    <property type="entry name" value="Glycos_transf_4"/>
    <property type="match status" value="1"/>
</dbReference>
<feature type="binding site" evidence="7">
    <location>
        <position position="163"/>
    </location>
    <ligand>
        <name>Mg(2+)</name>
        <dbReference type="ChEBI" id="CHEBI:18420"/>
    </ligand>
</feature>
<name>A0A368XHQ3_9BURK</name>
<dbReference type="CDD" id="cd06912">
    <property type="entry name" value="GT_MraY_like"/>
    <property type="match status" value="1"/>
</dbReference>
<comment type="cofactor">
    <cofactor evidence="7">
        <name>Mg(2+)</name>
        <dbReference type="ChEBI" id="CHEBI:18420"/>
    </cofactor>
</comment>
<dbReference type="GO" id="GO:0044038">
    <property type="term" value="P:cell wall macromolecule biosynthetic process"/>
    <property type="evidence" value="ECO:0007669"/>
    <property type="project" value="TreeGrafter"/>
</dbReference>
<dbReference type="PANTHER" id="PTHR22926">
    <property type="entry name" value="PHOSPHO-N-ACETYLMURAMOYL-PENTAPEPTIDE-TRANSFERASE"/>
    <property type="match status" value="1"/>
</dbReference>
<keyword evidence="10" id="KW-1185">Reference proteome</keyword>
<feature type="transmembrane region" description="Helical" evidence="8">
    <location>
        <begin position="316"/>
        <end position="332"/>
    </location>
</feature>
<dbReference type="GO" id="GO:0005886">
    <property type="term" value="C:plasma membrane"/>
    <property type="evidence" value="ECO:0007669"/>
    <property type="project" value="UniProtKB-SubCell"/>
</dbReference>
<dbReference type="GO" id="GO:0046872">
    <property type="term" value="F:metal ion binding"/>
    <property type="evidence" value="ECO:0007669"/>
    <property type="project" value="UniProtKB-KW"/>
</dbReference>
<keyword evidence="4 8" id="KW-0812">Transmembrane</keyword>
<evidence type="ECO:0000256" key="8">
    <source>
        <dbReference type="SAM" id="Phobius"/>
    </source>
</evidence>
<feature type="transmembrane region" description="Helical" evidence="8">
    <location>
        <begin position="338"/>
        <end position="357"/>
    </location>
</feature>
<evidence type="ECO:0000256" key="4">
    <source>
        <dbReference type="ARBA" id="ARBA00022692"/>
    </source>
</evidence>
<feature type="transmembrane region" description="Helical" evidence="8">
    <location>
        <begin position="194"/>
        <end position="214"/>
    </location>
</feature>
<dbReference type="RefSeq" id="WP_114470881.1">
    <property type="nucleotide sequence ID" value="NZ_QPJK01000009.1"/>
</dbReference>
<evidence type="ECO:0000256" key="1">
    <source>
        <dbReference type="ARBA" id="ARBA00004651"/>
    </source>
</evidence>
<organism evidence="9 10">
    <name type="scientific">Pseudorhodoferax soli</name>
    <dbReference type="NCBI Taxonomy" id="545864"/>
    <lineage>
        <taxon>Bacteria</taxon>
        <taxon>Pseudomonadati</taxon>
        <taxon>Pseudomonadota</taxon>
        <taxon>Betaproteobacteria</taxon>
        <taxon>Burkholderiales</taxon>
        <taxon>Comamonadaceae</taxon>
    </lineage>
</organism>
<dbReference type="AlphaFoldDB" id="A0A368XHQ3"/>
<evidence type="ECO:0000313" key="9">
    <source>
        <dbReference type="EMBL" id="RCW67365.1"/>
    </source>
</evidence>
<gene>
    <name evidence="9" type="ORF">DES41_10988</name>
</gene>
<feature type="transmembrane region" description="Helical" evidence="8">
    <location>
        <begin position="226"/>
        <end position="244"/>
    </location>
</feature>
<evidence type="ECO:0000256" key="5">
    <source>
        <dbReference type="ARBA" id="ARBA00022989"/>
    </source>
</evidence>
<dbReference type="GO" id="GO:0071555">
    <property type="term" value="P:cell wall organization"/>
    <property type="evidence" value="ECO:0007669"/>
    <property type="project" value="TreeGrafter"/>
</dbReference>
<evidence type="ECO:0000256" key="2">
    <source>
        <dbReference type="ARBA" id="ARBA00022475"/>
    </source>
</evidence>
<feature type="transmembrane region" description="Helical" evidence="8">
    <location>
        <begin position="108"/>
        <end position="127"/>
    </location>
</feature>
<reference evidence="9 10" key="1">
    <citation type="submission" date="2018-07" db="EMBL/GenBank/DDBJ databases">
        <title>Genomic Encyclopedia of Type Strains, Phase IV (KMG-IV): sequencing the most valuable type-strain genomes for metagenomic binning, comparative biology and taxonomic classification.</title>
        <authorList>
            <person name="Goeker M."/>
        </authorList>
    </citation>
    <scope>NUCLEOTIDE SEQUENCE [LARGE SCALE GENOMIC DNA]</scope>
    <source>
        <strain evidence="9 10">DSM 21634</strain>
    </source>
</reference>
<feature type="binding site" evidence="7">
    <location>
        <position position="223"/>
    </location>
    <ligand>
        <name>Mg(2+)</name>
        <dbReference type="ChEBI" id="CHEBI:18420"/>
    </ligand>
</feature>
<evidence type="ECO:0000256" key="6">
    <source>
        <dbReference type="ARBA" id="ARBA00023136"/>
    </source>
</evidence>
<dbReference type="EMBL" id="QPJK01000009">
    <property type="protein sequence ID" value="RCW67365.1"/>
    <property type="molecule type" value="Genomic_DNA"/>
</dbReference>
<accession>A0A368XHQ3</accession>
<protein>
    <submittedName>
        <fullName evidence="9">UDP-N-acetylmuramyl pentapeptide phosphotransferase/UDP-N-acetylglucosamine-1-phosphate transferase</fullName>
    </submittedName>
</protein>
<keyword evidence="2" id="KW-1003">Cell membrane</keyword>
<sequence length="367" mass="40531">MVFLVVFSFFISAIAAFVVIRLARRHARQYAHDLPQRFHLGHIPRIGGLGIFFGLVIAWAYAGTPQAASLNVDWRANSTFLWLMAMCMAPAVFAGIAEDMTQRLRARLRLGLTALSAILLCWLLNLGVRRIGFAPLDDWLQAAPLAAAIFAMVAIAGLPHAFNLIDGYNGLAGMVAILISLALIHVALQVGDRQLAAMLACLVGATGGFLLWNYPYGKIFAGDGGAYVWGLVIAVACVLLVQRHPTVSPWFPMLLLMYPVGETLFSIYRKLARGQSPSTADALHLHQLIFRRIVRVVFEDDEASDLLARNNRTSPYLWIFSLLTVVPAVMFWSNTPVLAAFCVLFVVTYVGAYLMIIRFKVPRWLGK</sequence>
<evidence type="ECO:0000256" key="3">
    <source>
        <dbReference type="ARBA" id="ARBA00022679"/>
    </source>
</evidence>
<keyword evidence="5 8" id="KW-1133">Transmembrane helix</keyword>
<evidence type="ECO:0000313" key="10">
    <source>
        <dbReference type="Proteomes" id="UP000252884"/>
    </source>
</evidence>
<dbReference type="GO" id="GO:0016780">
    <property type="term" value="F:phosphotransferase activity, for other substituted phosphate groups"/>
    <property type="evidence" value="ECO:0007669"/>
    <property type="project" value="InterPro"/>
</dbReference>
<dbReference type="GO" id="GO:0009103">
    <property type="term" value="P:lipopolysaccharide biosynthetic process"/>
    <property type="evidence" value="ECO:0007669"/>
    <property type="project" value="TreeGrafter"/>
</dbReference>
<feature type="transmembrane region" description="Helical" evidence="8">
    <location>
        <begin position="43"/>
        <end position="62"/>
    </location>
</feature>
<proteinExistence type="predicted"/>
<feature type="transmembrane region" description="Helical" evidence="8">
    <location>
        <begin position="6"/>
        <end position="23"/>
    </location>
</feature>
<feature type="transmembrane region" description="Helical" evidence="8">
    <location>
        <begin position="74"/>
        <end position="96"/>
    </location>
</feature>
<keyword evidence="7" id="KW-0460">Magnesium</keyword>
<keyword evidence="7" id="KW-0479">Metal-binding</keyword>
<dbReference type="InterPro" id="IPR000715">
    <property type="entry name" value="Glycosyl_transferase_4"/>
</dbReference>
<keyword evidence="6 8" id="KW-0472">Membrane</keyword>
<dbReference type="PANTHER" id="PTHR22926:SF3">
    <property type="entry name" value="UNDECAPRENYL-PHOSPHATE ALPHA-N-ACETYLGLUCOSAMINYL 1-PHOSPHATE TRANSFERASE"/>
    <property type="match status" value="1"/>
</dbReference>
<feature type="transmembrane region" description="Helical" evidence="8">
    <location>
        <begin position="170"/>
        <end position="188"/>
    </location>
</feature>